<dbReference type="EMBL" id="QDEB01115312">
    <property type="protein sequence ID" value="RZB40854.1"/>
    <property type="molecule type" value="Genomic_DNA"/>
</dbReference>
<dbReference type="STRING" id="1661398.A0A482VC77"/>
<dbReference type="Proteomes" id="UP000292052">
    <property type="component" value="Unassembled WGS sequence"/>
</dbReference>
<evidence type="ECO:0000259" key="1">
    <source>
        <dbReference type="PROSITE" id="PS50878"/>
    </source>
</evidence>
<accession>A0A482VC77</accession>
<feature type="domain" description="Reverse transcriptase" evidence="1">
    <location>
        <begin position="1"/>
        <end position="161"/>
    </location>
</feature>
<dbReference type="PANTHER" id="PTHR33332">
    <property type="entry name" value="REVERSE TRANSCRIPTASE DOMAIN-CONTAINING PROTEIN"/>
    <property type="match status" value="1"/>
</dbReference>
<evidence type="ECO:0000313" key="3">
    <source>
        <dbReference type="Proteomes" id="UP000292052"/>
    </source>
</evidence>
<evidence type="ECO:0000313" key="2">
    <source>
        <dbReference type="EMBL" id="RZB40854.1"/>
    </source>
</evidence>
<dbReference type="SUPFAM" id="SSF56672">
    <property type="entry name" value="DNA/RNA polymerases"/>
    <property type="match status" value="1"/>
</dbReference>
<dbReference type="AlphaFoldDB" id="A0A482VC77"/>
<dbReference type="InterPro" id="IPR043502">
    <property type="entry name" value="DNA/RNA_pol_sf"/>
</dbReference>
<reference evidence="2 3" key="1">
    <citation type="submission" date="2017-03" db="EMBL/GenBank/DDBJ databases">
        <title>Genome of the blue death feigning beetle - Asbolus verrucosus.</title>
        <authorList>
            <person name="Rider S.D."/>
        </authorList>
    </citation>
    <scope>NUCLEOTIDE SEQUENCE [LARGE SCALE GENOMIC DNA]</scope>
    <source>
        <strain evidence="2">Butters</strain>
        <tissue evidence="2">Head and leg muscle</tissue>
    </source>
</reference>
<gene>
    <name evidence="2" type="ORF">BDFB_009930</name>
</gene>
<dbReference type="GO" id="GO:0071897">
    <property type="term" value="P:DNA biosynthetic process"/>
    <property type="evidence" value="ECO:0007669"/>
    <property type="project" value="UniProtKB-ARBA"/>
</dbReference>
<sequence length="182" mass="20801">MTWQHGILKTLSSWGLQGHILHFIRNFLKNRTFTVKANGFSSGERMLENGCPQGSVLSPTLFLVALNSLHQQIAFPSLSTVYADDLVVFATGKNLVTLEEELQDTLHKLEAWSHDTGFHFSTLKTKYIVFSKKKYYLHSNPNSIQSSHRKSTIYSFSGSHFRLSTHMEISRHFDNLLLQQTN</sequence>
<name>A0A482VC77_ASBVE</name>
<dbReference type="InterPro" id="IPR000477">
    <property type="entry name" value="RT_dom"/>
</dbReference>
<dbReference type="Pfam" id="PF00078">
    <property type="entry name" value="RVT_1"/>
    <property type="match status" value="1"/>
</dbReference>
<dbReference type="PROSITE" id="PS50878">
    <property type="entry name" value="RT_POL"/>
    <property type="match status" value="1"/>
</dbReference>
<keyword evidence="3" id="KW-1185">Reference proteome</keyword>
<proteinExistence type="predicted"/>
<dbReference type="OrthoDB" id="6758379at2759"/>
<comment type="caution">
    <text evidence="2">The sequence shown here is derived from an EMBL/GenBank/DDBJ whole genome shotgun (WGS) entry which is preliminary data.</text>
</comment>
<protein>
    <submittedName>
        <fullName evidence="2">RVT 1 domain containing protein</fullName>
    </submittedName>
</protein>
<organism evidence="2 3">
    <name type="scientific">Asbolus verrucosus</name>
    <name type="common">Desert ironclad beetle</name>
    <dbReference type="NCBI Taxonomy" id="1661398"/>
    <lineage>
        <taxon>Eukaryota</taxon>
        <taxon>Metazoa</taxon>
        <taxon>Ecdysozoa</taxon>
        <taxon>Arthropoda</taxon>
        <taxon>Hexapoda</taxon>
        <taxon>Insecta</taxon>
        <taxon>Pterygota</taxon>
        <taxon>Neoptera</taxon>
        <taxon>Endopterygota</taxon>
        <taxon>Coleoptera</taxon>
        <taxon>Polyphaga</taxon>
        <taxon>Cucujiformia</taxon>
        <taxon>Tenebrionidae</taxon>
        <taxon>Pimeliinae</taxon>
        <taxon>Asbolus</taxon>
    </lineage>
</organism>